<dbReference type="Pfam" id="PF03099">
    <property type="entry name" value="BPL_LplA_LipB"/>
    <property type="match status" value="1"/>
</dbReference>
<dbReference type="STRING" id="40754.THII_3905"/>
<dbReference type="InterPro" id="IPR036388">
    <property type="entry name" value="WH-like_DNA-bd_sf"/>
</dbReference>
<reference evidence="8 9" key="1">
    <citation type="journal article" date="2014" name="ISME J.">
        <title>Ecophysiology of Thioploca ingrica as revealed by the complete genome sequence supplemented with proteomic evidence.</title>
        <authorList>
            <person name="Kojima H."/>
            <person name="Ogura Y."/>
            <person name="Yamamoto N."/>
            <person name="Togashi T."/>
            <person name="Mori H."/>
            <person name="Watanabe T."/>
            <person name="Nemoto F."/>
            <person name="Kurokawa K."/>
            <person name="Hayashi T."/>
            <person name="Fukui M."/>
        </authorList>
    </citation>
    <scope>NUCLEOTIDE SEQUENCE [LARGE SCALE GENOMIC DNA]</scope>
</reference>
<dbReference type="PANTHER" id="PTHR12835">
    <property type="entry name" value="BIOTIN PROTEIN LIGASE"/>
    <property type="match status" value="1"/>
</dbReference>
<dbReference type="InterPro" id="IPR008988">
    <property type="entry name" value="Transcriptional_repressor_C"/>
</dbReference>
<evidence type="ECO:0000256" key="5">
    <source>
        <dbReference type="ARBA" id="ARBA00024227"/>
    </source>
</evidence>
<organism evidence="8 9">
    <name type="scientific">Thioploca ingrica</name>
    <dbReference type="NCBI Taxonomy" id="40754"/>
    <lineage>
        <taxon>Bacteria</taxon>
        <taxon>Pseudomonadati</taxon>
        <taxon>Pseudomonadota</taxon>
        <taxon>Gammaproteobacteria</taxon>
        <taxon>Thiotrichales</taxon>
        <taxon>Thiotrichaceae</taxon>
        <taxon>Thioploca</taxon>
    </lineage>
</organism>
<dbReference type="AlphaFoldDB" id="A0A090APJ0"/>
<dbReference type="NCBIfam" id="TIGR00121">
    <property type="entry name" value="birA_ligase"/>
    <property type="match status" value="1"/>
</dbReference>
<evidence type="ECO:0000256" key="2">
    <source>
        <dbReference type="ARBA" id="ARBA00022741"/>
    </source>
</evidence>
<dbReference type="EC" id="6.3.4.15" evidence="5"/>
<keyword evidence="1 8" id="KW-0436">Ligase</keyword>
<keyword evidence="4" id="KW-0092">Biotin</keyword>
<dbReference type="GO" id="GO:0005524">
    <property type="term" value="F:ATP binding"/>
    <property type="evidence" value="ECO:0007669"/>
    <property type="project" value="UniProtKB-KW"/>
</dbReference>
<keyword evidence="9" id="KW-1185">Reference proteome</keyword>
<sequence>MFHRILQVLADGQPHTVQELTSKLAISPTKLDDFIKTLITYGIKFSSLGASTYQLSENLELLEYSCLWVQLPEYTRQQIAHLEILDVVDSTNHYVLTPEKQRVPLICLAEYQTAGRGRQGRQWISPYASGLCLSIKQGYTRFNHSLGGLGIALAITVVRLLQAMGAQEIGLKWPNDILWRNRKLAGLLLETRIRNHRYEIVVGIGINVKMPVVELKTIEQPWVDLQTVLGQPISRNTLAAMLIEHCLQTLASYSQDGLTTFISDWYHFDLLYGQLVILENSTFDGHSVTEKTKRKSVIVTGKACGIDEQGALLLQIGDCKQRYFYGEARIQV</sequence>
<dbReference type="SUPFAM" id="SSF50037">
    <property type="entry name" value="C-terminal domain of transcriptional repressors"/>
    <property type="match status" value="1"/>
</dbReference>
<dbReference type="OrthoDB" id="9807064at2"/>
<name>A0A090APJ0_9GAMM</name>
<dbReference type="Gene3D" id="2.30.30.100">
    <property type="match status" value="1"/>
</dbReference>
<evidence type="ECO:0000256" key="3">
    <source>
        <dbReference type="ARBA" id="ARBA00022840"/>
    </source>
</evidence>
<dbReference type="Pfam" id="PF02237">
    <property type="entry name" value="BPL_C"/>
    <property type="match status" value="1"/>
</dbReference>
<evidence type="ECO:0000259" key="7">
    <source>
        <dbReference type="PROSITE" id="PS51733"/>
    </source>
</evidence>
<proteinExistence type="predicted"/>
<dbReference type="InterPro" id="IPR004408">
    <property type="entry name" value="Biotin_CoA_COase_ligase"/>
</dbReference>
<dbReference type="KEGG" id="tig:THII_3905"/>
<dbReference type="InterPro" id="IPR003142">
    <property type="entry name" value="BPL_C"/>
</dbReference>
<dbReference type="InterPro" id="IPR045864">
    <property type="entry name" value="aa-tRNA-synth_II/BPL/LPL"/>
</dbReference>
<protein>
    <recommendedName>
        <fullName evidence="5">biotin--[biotin carboxyl-carrier protein] ligase</fullName>
        <ecNumber evidence="5">6.3.4.15</ecNumber>
    </recommendedName>
</protein>
<keyword evidence="2" id="KW-0547">Nucleotide-binding</keyword>
<comment type="catalytic activity">
    <reaction evidence="6">
        <text>biotin + L-lysyl-[protein] + ATP = N(6)-biotinyl-L-lysyl-[protein] + AMP + diphosphate + H(+)</text>
        <dbReference type="Rhea" id="RHEA:11756"/>
        <dbReference type="Rhea" id="RHEA-COMP:9752"/>
        <dbReference type="Rhea" id="RHEA-COMP:10505"/>
        <dbReference type="ChEBI" id="CHEBI:15378"/>
        <dbReference type="ChEBI" id="CHEBI:29969"/>
        <dbReference type="ChEBI" id="CHEBI:30616"/>
        <dbReference type="ChEBI" id="CHEBI:33019"/>
        <dbReference type="ChEBI" id="CHEBI:57586"/>
        <dbReference type="ChEBI" id="CHEBI:83144"/>
        <dbReference type="ChEBI" id="CHEBI:456215"/>
        <dbReference type="EC" id="6.3.4.15"/>
    </reaction>
</comment>
<dbReference type="SUPFAM" id="SSF55681">
    <property type="entry name" value="Class II aaRS and biotin synthetases"/>
    <property type="match status" value="1"/>
</dbReference>
<dbReference type="PROSITE" id="PS51733">
    <property type="entry name" value="BPL_LPL_CATALYTIC"/>
    <property type="match status" value="1"/>
</dbReference>
<dbReference type="GO" id="GO:0005737">
    <property type="term" value="C:cytoplasm"/>
    <property type="evidence" value="ECO:0007669"/>
    <property type="project" value="TreeGrafter"/>
</dbReference>
<evidence type="ECO:0000313" key="8">
    <source>
        <dbReference type="EMBL" id="BAP58202.1"/>
    </source>
</evidence>
<evidence type="ECO:0000313" key="9">
    <source>
        <dbReference type="Proteomes" id="UP000031623"/>
    </source>
</evidence>
<dbReference type="CDD" id="cd16442">
    <property type="entry name" value="BPL"/>
    <property type="match status" value="1"/>
</dbReference>
<dbReference type="PANTHER" id="PTHR12835:SF5">
    <property type="entry name" value="BIOTIN--PROTEIN LIGASE"/>
    <property type="match status" value="1"/>
</dbReference>
<evidence type="ECO:0000256" key="6">
    <source>
        <dbReference type="ARBA" id="ARBA00047846"/>
    </source>
</evidence>
<dbReference type="Gene3D" id="3.30.930.10">
    <property type="entry name" value="Bira Bifunctional Protein, Domain 2"/>
    <property type="match status" value="1"/>
</dbReference>
<evidence type="ECO:0000256" key="1">
    <source>
        <dbReference type="ARBA" id="ARBA00022598"/>
    </source>
</evidence>
<accession>A0A090APJ0</accession>
<dbReference type="HOGENOM" id="CLU_051096_4_0_6"/>
<dbReference type="InterPro" id="IPR004143">
    <property type="entry name" value="BPL_LPL_catalytic"/>
</dbReference>
<feature type="domain" description="BPL/LPL catalytic" evidence="7">
    <location>
        <begin position="73"/>
        <end position="254"/>
    </location>
</feature>
<dbReference type="Proteomes" id="UP000031623">
    <property type="component" value="Chromosome"/>
</dbReference>
<dbReference type="Gene3D" id="1.10.10.10">
    <property type="entry name" value="Winged helix-like DNA-binding domain superfamily/Winged helix DNA-binding domain"/>
    <property type="match status" value="1"/>
</dbReference>
<dbReference type="EMBL" id="AP014633">
    <property type="protein sequence ID" value="BAP58202.1"/>
    <property type="molecule type" value="Genomic_DNA"/>
</dbReference>
<gene>
    <name evidence="8" type="ORF">THII_3905</name>
</gene>
<keyword evidence="3" id="KW-0067">ATP-binding</keyword>
<dbReference type="GO" id="GO:0004077">
    <property type="term" value="F:biotin--[biotin carboxyl-carrier protein] ligase activity"/>
    <property type="evidence" value="ECO:0007669"/>
    <property type="project" value="UniProtKB-EC"/>
</dbReference>
<evidence type="ECO:0000256" key="4">
    <source>
        <dbReference type="ARBA" id="ARBA00023267"/>
    </source>
</evidence>